<organism evidence="3 4">
    <name type="scientific">Mesorhizobium amorphae CCNWGS0123</name>
    <dbReference type="NCBI Taxonomy" id="1082933"/>
    <lineage>
        <taxon>Bacteria</taxon>
        <taxon>Pseudomonadati</taxon>
        <taxon>Pseudomonadota</taxon>
        <taxon>Alphaproteobacteria</taxon>
        <taxon>Hyphomicrobiales</taxon>
        <taxon>Phyllobacteriaceae</taxon>
        <taxon>Mesorhizobium</taxon>
    </lineage>
</organism>
<dbReference type="InterPro" id="IPR001173">
    <property type="entry name" value="Glyco_trans_2-like"/>
</dbReference>
<keyword evidence="1" id="KW-0812">Transmembrane</keyword>
<accession>G6Y7F5</accession>
<dbReference type="Pfam" id="PF00535">
    <property type="entry name" value="Glycos_transf_2"/>
    <property type="match status" value="1"/>
</dbReference>
<keyword evidence="4" id="KW-1185">Reference proteome</keyword>
<feature type="domain" description="Glycosyltransferase 2-like" evidence="2">
    <location>
        <begin position="93"/>
        <end position="180"/>
    </location>
</feature>
<dbReference type="InterPro" id="IPR029044">
    <property type="entry name" value="Nucleotide-diphossugar_trans"/>
</dbReference>
<dbReference type="Proteomes" id="UP000002949">
    <property type="component" value="Unassembled WGS sequence"/>
</dbReference>
<keyword evidence="3" id="KW-0808">Transferase</keyword>
<evidence type="ECO:0000313" key="3">
    <source>
        <dbReference type="EMBL" id="EHH12277.1"/>
    </source>
</evidence>
<dbReference type="CDD" id="cd00761">
    <property type="entry name" value="Glyco_tranf_GTA_type"/>
    <property type="match status" value="1"/>
</dbReference>
<evidence type="ECO:0000259" key="2">
    <source>
        <dbReference type="Pfam" id="PF00535"/>
    </source>
</evidence>
<dbReference type="RefSeq" id="WP_006201354.1">
    <property type="nucleotide sequence ID" value="NZ_AGSN01000084.1"/>
</dbReference>
<proteinExistence type="predicted"/>
<dbReference type="OrthoDB" id="153025at2"/>
<reference evidence="3 4" key="1">
    <citation type="journal article" date="2012" name="J. Bacteriol.">
        <title>Draft Genome Sequence of Plant Growth-Promoting Rhizobium Mesorhizobium amorphae, Isolated from Zinc-Lead Mine Tailings.</title>
        <authorList>
            <person name="Hao X."/>
            <person name="Lin Y."/>
            <person name="Johnstone L."/>
            <person name="Baltrus D.A."/>
            <person name="Miller S.J."/>
            <person name="Wei G."/>
            <person name="Rensing C."/>
        </authorList>
    </citation>
    <scope>NUCLEOTIDE SEQUENCE [LARGE SCALE GENOMIC DNA]</scope>
    <source>
        <strain evidence="3 4">CCNWGS0123</strain>
    </source>
</reference>
<dbReference type="GO" id="GO:0016740">
    <property type="term" value="F:transferase activity"/>
    <property type="evidence" value="ECO:0007669"/>
    <property type="project" value="UniProtKB-KW"/>
</dbReference>
<evidence type="ECO:0000313" key="4">
    <source>
        <dbReference type="Proteomes" id="UP000002949"/>
    </source>
</evidence>
<dbReference type="SUPFAM" id="SSF53448">
    <property type="entry name" value="Nucleotide-diphospho-sugar transferases"/>
    <property type="match status" value="1"/>
</dbReference>
<dbReference type="PATRIC" id="fig|1082933.3.peg.1789"/>
<dbReference type="AlphaFoldDB" id="G6Y7F5"/>
<dbReference type="eggNOG" id="COG1215">
    <property type="taxonomic scope" value="Bacteria"/>
</dbReference>
<protein>
    <submittedName>
        <fullName evidence="3">Family 2 glycosyl transferase</fullName>
    </submittedName>
</protein>
<keyword evidence="1" id="KW-1133">Transmembrane helix</keyword>
<keyword evidence="1" id="KW-0472">Membrane</keyword>
<gene>
    <name evidence="3" type="ORF">MEA186_09355</name>
</gene>
<sequence>MQRESYSIIVEMENAGTIDWDEVGAGLAALSREIKAAAGLGYVARQVIFVHAGEAGDTPLLRRRIEDAAPELARDVTLGFCALPGGRYYELKNEGIAQATGDIVVLYDSDTVAQPGWLPALLKPFQDPRTVAVNGHTYLEHDDFASRTFALLWIFPLRDHDRRFAAKRAMNANNCAIRRSWLASHPFPNNNGFKVSCTLLDRQLRAEGHDLVKTEALASHYPPRGWRFLLWRALVTGRDADRKYAALKSASRPRRVFKAMRRWASASWRASLRIALQAPRTGMPAWQVPLAVIVGLVFNALVFVGQISLAAGLVRDDVERVPAFVGHS</sequence>
<dbReference type="Gene3D" id="3.90.550.10">
    <property type="entry name" value="Spore Coat Polysaccharide Biosynthesis Protein SpsA, Chain A"/>
    <property type="match status" value="1"/>
</dbReference>
<dbReference type="KEGG" id="mamo:A6B35_14365"/>
<evidence type="ECO:0000256" key="1">
    <source>
        <dbReference type="SAM" id="Phobius"/>
    </source>
</evidence>
<dbReference type="EMBL" id="AGSN01000084">
    <property type="protein sequence ID" value="EHH12277.1"/>
    <property type="molecule type" value="Genomic_DNA"/>
</dbReference>
<feature type="transmembrane region" description="Helical" evidence="1">
    <location>
        <begin position="290"/>
        <end position="314"/>
    </location>
</feature>
<name>G6Y7F5_9HYPH</name>
<dbReference type="STRING" id="1082933.A6B35_14365"/>